<gene>
    <name evidence="1" type="ORF">DSTB1V02_LOCUS8843</name>
</gene>
<evidence type="ECO:0000313" key="1">
    <source>
        <dbReference type="EMBL" id="CAD7249042.1"/>
    </source>
</evidence>
<evidence type="ECO:0000313" key="2">
    <source>
        <dbReference type="Proteomes" id="UP000677054"/>
    </source>
</evidence>
<dbReference type="SUPFAM" id="SSF56112">
    <property type="entry name" value="Protein kinase-like (PK-like)"/>
    <property type="match status" value="1"/>
</dbReference>
<dbReference type="EMBL" id="CAJPEV010002114">
    <property type="protein sequence ID" value="CAG0895715.1"/>
    <property type="molecule type" value="Genomic_DNA"/>
</dbReference>
<dbReference type="AlphaFoldDB" id="A0A7R8XJW1"/>
<dbReference type="InterPro" id="IPR011009">
    <property type="entry name" value="Kinase-like_dom_sf"/>
</dbReference>
<dbReference type="Gene3D" id="1.10.510.10">
    <property type="entry name" value="Transferase(Phosphotransferase) domain 1"/>
    <property type="match status" value="1"/>
</dbReference>
<dbReference type="Proteomes" id="UP000677054">
    <property type="component" value="Unassembled WGS sequence"/>
</dbReference>
<dbReference type="EMBL" id="LR901631">
    <property type="protein sequence ID" value="CAD7249042.1"/>
    <property type="molecule type" value="Genomic_DNA"/>
</dbReference>
<protein>
    <recommendedName>
        <fullName evidence="3">Serine-threonine/tyrosine-protein kinase catalytic domain-containing protein</fullName>
    </recommendedName>
</protein>
<evidence type="ECO:0008006" key="3">
    <source>
        <dbReference type="Google" id="ProtNLM"/>
    </source>
</evidence>
<organism evidence="1">
    <name type="scientific">Darwinula stevensoni</name>
    <dbReference type="NCBI Taxonomy" id="69355"/>
    <lineage>
        <taxon>Eukaryota</taxon>
        <taxon>Metazoa</taxon>
        <taxon>Ecdysozoa</taxon>
        <taxon>Arthropoda</taxon>
        <taxon>Crustacea</taxon>
        <taxon>Oligostraca</taxon>
        <taxon>Ostracoda</taxon>
        <taxon>Podocopa</taxon>
        <taxon>Podocopida</taxon>
        <taxon>Darwinulocopina</taxon>
        <taxon>Darwinuloidea</taxon>
        <taxon>Darwinulidae</taxon>
        <taxon>Darwinula</taxon>
    </lineage>
</organism>
<name>A0A7R8XJW1_9CRUS</name>
<proteinExistence type="predicted"/>
<keyword evidence="2" id="KW-1185">Reference proteome</keyword>
<sequence length="77" mass="8531">MAKVLQLVISGQVQRCPEKCPRSIYNIMLATWKVTPENRIPIGNALDLLHGVMSNINTYLEIQAGEVDLDSLEPPPS</sequence>
<reference evidence="1" key="1">
    <citation type="submission" date="2020-11" db="EMBL/GenBank/DDBJ databases">
        <authorList>
            <person name="Tran Van P."/>
        </authorList>
    </citation>
    <scope>NUCLEOTIDE SEQUENCE</scope>
</reference>
<accession>A0A7R8XJW1</accession>